<dbReference type="GO" id="GO:0000428">
    <property type="term" value="C:DNA-directed RNA polymerase complex"/>
    <property type="evidence" value="ECO:0007669"/>
    <property type="project" value="UniProtKB-KW"/>
</dbReference>
<accession>A0A0A9YIV1</accession>
<organism evidence="1">
    <name type="scientific">Lygus hesperus</name>
    <name type="common">Western plant bug</name>
    <dbReference type="NCBI Taxonomy" id="30085"/>
    <lineage>
        <taxon>Eukaryota</taxon>
        <taxon>Metazoa</taxon>
        <taxon>Ecdysozoa</taxon>
        <taxon>Arthropoda</taxon>
        <taxon>Hexapoda</taxon>
        <taxon>Insecta</taxon>
        <taxon>Pterygota</taxon>
        <taxon>Neoptera</taxon>
        <taxon>Paraneoptera</taxon>
        <taxon>Hemiptera</taxon>
        <taxon>Heteroptera</taxon>
        <taxon>Panheteroptera</taxon>
        <taxon>Cimicomorpha</taxon>
        <taxon>Miridae</taxon>
        <taxon>Mirini</taxon>
        <taxon>Lygus</taxon>
    </lineage>
</organism>
<reference evidence="1" key="2">
    <citation type="submission" date="2014-07" db="EMBL/GenBank/DDBJ databases">
        <authorList>
            <person name="Hull J."/>
        </authorList>
    </citation>
    <scope>NUCLEOTIDE SEQUENCE</scope>
</reference>
<keyword evidence="1" id="KW-0240">DNA-directed RNA polymerase</keyword>
<sequence length="193" mass="21989">MGEMKLNDVEEYTPGEIYQSQKPQRHIAGSCQPFQGVQWTPRSLDFYKPFDINSVPLPDNYLYNMVKKRQQLDLASTLREDSDYSLKDGFEAGRAGRPAHSEVTQLRALPPGTTLRQPERRFCTEHFFCECHQHHSLPTSNPLSKTIVCDKCGCEYNLMDPSMIDASRRIMAAANSHIAGTNPYCFRDVIGRN</sequence>
<reference evidence="1" key="1">
    <citation type="journal article" date="2014" name="PLoS ONE">
        <title>Transcriptome-Based Identification of ABC Transporters in the Western Tarnished Plant Bug Lygus hesperus.</title>
        <authorList>
            <person name="Hull J.J."/>
            <person name="Chaney K."/>
            <person name="Geib S.M."/>
            <person name="Fabrick J.A."/>
            <person name="Brent C.S."/>
            <person name="Walsh D."/>
            <person name="Lavine L.C."/>
        </authorList>
    </citation>
    <scope>NUCLEOTIDE SEQUENCE</scope>
</reference>
<reference evidence="2" key="3">
    <citation type="submission" date="2014-09" db="EMBL/GenBank/DDBJ databases">
        <authorList>
            <person name="Magalhaes I.L.F."/>
            <person name="Oliveira U."/>
            <person name="Santos F.R."/>
            <person name="Vidigal T.H.D.A."/>
            <person name="Brescovit A.D."/>
            <person name="Santos A.J."/>
        </authorList>
    </citation>
    <scope>NUCLEOTIDE SEQUENCE</scope>
</reference>
<name>A0A0A9YIV1_LYGHE</name>
<dbReference type="EMBL" id="GBRD01012454">
    <property type="protein sequence ID" value="JAG53370.1"/>
    <property type="molecule type" value="Transcribed_RNA"/>
</dbReference>
<keyword evidence="1" id="KW-0804">Transcription</keyword>
<evidence type="ECO:0000313" key="2">
    <source>
        <dbReference type="EMBL" id="JAG53370.1"/>
    </source>
</evidence>
<evidence type="ECO:0000313" key="1">
    <source>
        <dbReference type="EMBL" id="JAG33007.1"/>
    </source>
</evidence>
<protein>
    <submittedName>
        <fullName evidence="1">DNA-directed RNA polymerase subunit beta</fullName>
    </submittedName>
</protein>
<dbReference type="EMBL" id="GBHO01010597">
    <property type="protein sequence ID" value="JAG33007.1"/>
    <property type="molecule type" value="Transcribed_RNA"/>
</dbReference>
<gene>
    <name evidence="1" type="primary">rpoC1_5</name>
    <name evidence="1" type="ORF">CM83_13226</name>
</gene>
<proteinExistence type="predicted"/>
<dbReference type="AlphaFoldDB" id="A0A0A9YIV1"/>